<evidence type="ECO:0000256" key="1">
    <source>
        <dbReference type="SAM" id="MobiDB-lite"/>
    </source>
</evidence>
<protein>
    <recommendedName>
        <fullName evidence="4">PAS domain S-box-containing protein</fullName>
    </recommendedName>
</protein>
<dbReference type="Proteomes" id="UP000199075">
    <property type="component" value="Unassembled WGS sequence"/>
</dbReference>
<sequence length="62" mass="6632">MLSSLVSLLPSPLPASRSATQRNRRPLEAALHQHSATVTFTPEGVITEASPLFLAAVGYRES</sequence>
<evidence type="ECO:0008006" key="4">
    <source>
        <dbReference type="Google" id="ProtNLM"/>
    </source>
</evidence>
<reference evidence="3" key="1">
    <citation type="submission" date="2016-10" db="EMBL/GenBank/DDBJ databases">
        <authorList>
            <person name="Varghese N."/>
            <person name="Submissions S."/>
        </authorList>
    </citation>
    <scope>NUCLEOTIDE SEQUENCE [LARGE SCALE GENOMIC DNA]</scope>
    <source>
        <strain evidence="3">CGMCC 1.6444</strain>
    </source>
</reference>
<keyword evidence="3" id="KW-1185">Reference proteome</keyword>
<feature type="region of interest" description="Disordered" evidence="1">
    <location>
        <begin position="1"/>
        <end position="25"/>
    </location>
</feature>
<feature type="compositionally biased region" description="Low complexity" evidence="1">
    <location>
        <begin position="1"/>
        <end position="16"/>
    </location>
</feature>
<organism evidence="2 3">
    <name type="scientific">Halomonas shengliensis</name>
    <dbReference type="NCBI Taxonomy" id="419597"/>
    <lineage>
        <taxon>Bacteria</taxon>
        <taxon>Pseudomonadati</taxon>
        <taxon>Pseudomonadota</taxon>
        <taxon>Gammaproteobacteria</taxon>
        <taxon>Oceanospirillales</taxon>
        <taxon>Halomonadaceae</taxon>
        <taxon>Halomonas</taxon>
    </lineage>
</organism>
<dbReference type="RefSeq" id="WP_245678673.1">
    <property type="nucleotide sequence ID" value="NZ_FNIV01000002.1"/>
</dbReference>
<name>A0A1H0EWJ7_9GAMM</name>
<evidence type="ECO:0000313" key="2">
    <source>
        <dbReference type="EMBL" id="SDN86748.1"/>
    </source>
</evidence>
<accession>A0A1H0EWJ7</accession>
<gene>
    <name evidence="2" type="ORF">SAMN04487957_102222</name>
</gene>
<proteinExistence type="predicted"/>
<dbReference type="STRING" id="419597.SAMN04487957_102222"/>
<evidence type="ECO:0000313" key="3">
    <source>
        <dbReference type="Proteomes" id="UP000199075"/>
    </source>
</evidence>
<dbReference type="AlphaFoldDB" id="A0A1H0EWJ7"/>
<dbReference type="EMBL" id="FNIV01000002">
    <property type="protein sequence ID" value="SDN86748.1"/>
    <property type="molecule type" value="Genomic_DNA"/>
</dbReference>